<reference evidence="2" key="1">
    <citation type="submission" date="2021-01" db="EMBL/GenBank/DDBJ databases">
        <title>Whole genome shotgun sequence of Virgisporangium aliadipatigenens NBRC 105644.</title>
        <authorList>
            <person name="Komaki H."/>
            <person name="Tamura T."/>
        </authorList>
    </citation>
    <scope>NUCLEOTIDE SEQUENCE</scope>
    <source>
        <strain evidence="2">NBRC 105644</strain>
    </source>
</reference>
<dbReference type="RefSeq" id="WP_203901504.1">
    <property type="nucleotide sequence ID" value="NZ_BOPF01000018.1"/>
</dbReference>
<dbReference type="EMBL" id="BOPF01000018">
    <property type="protein sequence ID" value="GIJ48015.1"/>
    <property type="molecule type" value="Genomic_DNA"/>
</dbReference>
<dbReference type="Proteomes" id="UP000619260">
    <property type="component" value="Unassembled WGS sequence"/>
</dbReference>
<evidence type="ECO:0000256" key="1">
    <source>
        <dbReference type="SAM" id="MobiDB-lite"/>
    </source>
</evidence>
<feature type="region of interest" description="Disordered" evidence="1">
    <location>
        <begin position="168"/>
        <end position="187"/>
    </location>
</feature>
<evidence type="ECO:0000313" key="3">
    <source>
        <dbReference type="Proteomes" id="UP000619260"/>
    </source>
</evidence>
<dbReference type="AlphaFoldDB" id="A0A8J3YQ87"/>
<gene>
    <name evidence="2" type="ORF">Val02_49010</name>
</gene>
<feature type="compositionally biased region" description="Low complexity" evidence="1">
    <location>
        <begin position="25"/>
        <end position="42"/>
    </location>
</feature>
<accession>A0A8J3YQ87</accession>
<feature type="region of interest" description="Disordered" evidence="1">
    <location>
        <begin position="19"/>
        <end position="42"/>
    </location>
</feature>
<dbReference type="PROSITE" id="PS51257">
    <property type="entry name" value="PROKAR_LIPOPROTEIN"/>
    <property type="match status" value="1"/>
</dbReference>
<proteinExistence type="predicted"/>
<protein>
    <recommendedName>
        <fullName evidence="4">DUF4352 domain-containing protein</fullName>
    </recommendedName>
</protein>
<evidence type="ECO:0008006" key="4">
    <source>
        <dbReference type="Google" id="ProtNLM"/>
    </source>
</evidence>
<comment type="caution">
    <text evidence="2">The sequence shown here is derived from an EMBL/GenBank/DDBJ whole genome shotgun (WGS) entry which is preliminary data.</text>
</comment>
<keyword evidence="3" id="KW-1185">Reference proteome</keyword>
<evidence type="ECO:0000313" key="2">
    <source>
        <dbReference type="EMBL" id="GIJ48015.1"/>
    </source>
</evidence>
<sequence length="187" mass="19213">MKRFLLVVAIGAGVALGGCGDDEAPTATGTTTRPAGASATRSVPAATAVAPKLGNPLSVAEWSGPLEVTVHSYRQPLPTPAPTPKSAGHQYAAIDVQVCNRTESLVQMVGPKPFALTFASRAPLAPYNFATGDFPSPAFPKEHSLAGGACVRGWIPFDVPDGRPTGIRYSESSQAPGGGKAYTWPVG</sequence>
<organism evidence="2 3">
    <name type="scientific">Virgisporangium aliadipatigenens</name>
    <dbReference type="NCBI Taxonomy" id="741659"/>
    <lineage>
        <taxon>Bacteria</taxon>
        <taxon>Bacillati</taxon>
        <taxon>Actinomycetota</taxon>
        <taxon>Actinomycetes</taxon>
        <taxon>Micromonosporales</taxon>
        <taxon>Micromonosporaceae</taxon>
        <taxon>Virgisporangium</taxon>
    </lineage>
</organism>
<name>A0A8J3YQ87_9ACTN</name>